<dbReference type="Proteomes" id="UP000807306">
    <property type="component" value="Unassembled WGS sequence"/>
</dbReference>
<gene>
    <name evidence="2" type="ORF">CPB83DRAFT_833315</name>
</gene>
<dbReference type="AlphaFoldDB" id="A0A9P6EM83"/>
<accession>A0A9P6EM83</accession>
<evidence type="ECO:0000313" key="3">
    <source>
        <dbReference type="Proteomes" id="UP000807306"/>
    </source>
</evidence>
<sequence length="224" mass="25412">MTSSQGLASGRDFCGHPLCLRTSCNNLPYYPLRIYCANAARGPMNWLGRIVDGGFRLLDDNLLCHLINPTDAEFLLFKPGSKPQEWIPFDPATRITWEEGCIVILRDTKYPWIHCFGLSQLVAQVRQSFDPDCEGDTSGSESSEAEYPTIPETITFAKIDLTDSVDSGIDPKPKEEEERAEHDEEDDNDYMESMEVEDCEMTTEHFEVDNDPSLVEEVDWITDM</sequence>
<reference evidence="2" key="1">
    <citation type="submission" date="2020-11" db="EMBL/GenBank/DDBJ databases">
        <authorList>
            <consortium name="DOE Joint Genome Institute"/>
            <person name="Ahrendt S."/>
            <person name="Riley R."/>
            <person name="Andreopoulos W."/>
            <person name="Labutti K."/>
            <person name="Pangilinan J."/>
            <person name="Ruiz-Duenas F.J."/>
            <person name="Barrasa J.M."/>
            <person name="Sanchez-Garcia M."/>
            <person name="Camarero S."/>
            <person name="Miyauchi S."/>
            <person name="Serrano A."/>
            <person name="Linde D."/>
            <person name="Babiker R."/>
            <person name="Drula E."/>
            <person name="Ayuso-Fernandez I."/>
            <person name="Pacheco R."/>
            <person name="Padilla G."/>
            <person name="Ferreira P."/>
            <person name="Barriuso J."/>
            <person name="Kellner H."/>
            <person name="Castanera R."/>
            <person name="Alfaro M."/>
            <person name="Ramirez L."/>
            <person name="Pisabarro A.G."/>
            <person name="Kuo A."/>
            <person name="Tritt A."/>
            <person name="Lipzen A."/>
            <person name="He G."/>
            <person name="Yan M."/>
            <person name="Ng V."/>
            <person name="Cullen D."/>
            <person name="Martin F."/>
            <person name="Rosso M.-N."/>
            <person name="Henrissat B."/>
            <person name="Hibbett D."/>
            <person name="Martinez A.T."/>
            <person name="Grigoriev I.V."/>
        </authorList>
    </citation>
    <scope>NUCLEOTIDE SEQUENCE</scope>
    <source>
        <strain evidence="2">CBS 506.95</strain>
    </source>
</reference>
<keyword evidence="3" id="KW-1185">Reference proteome</keyword>
<feature type="region of interest" description="Disordered" evidence="1">
    <location>
        <begin position="162"/>
        <end position="193"/>
    </location>
</feature>
<protein>
    <submittedName>
        <fullName evidence="2">Uncharacterized protein</fullName>
    </submittedName>
</protein>
<evidence type="ECO:0000256" key="1">
    <source>
        <dbReference type="SAM" id="MobiDB-lite"/>
    </source>
</evidence>
<comment type="caution">
    <text evidence="2">The sequence shown here is derived from an EMBL/GenBank/DDBJ whole genome shotgun (WGS) entry which is preliminary data.</text>
</comment>
<feature type="compositionally biased region" description="Basic and acidic residues" evidence="1">
    <location>
        <begin position="169"/>
        <end position="182"/>
    </location>
</feature>
<proteinExistence type="predicted"/>
<feature type="compositionally biased region" description="Acidic residues" evidence="1">
    <location>
        <begin position="183"/>
        <end position="193"/>
    </location>
</feature>
<name>A0A9P6EM83_9AGAR</name>
<feature type="region of interest" description="Disordered" evidence="1">
    <location>
        <begin position="129"/>
        <end position="149"/>
    </location>
</feature>
<evidence type="ECO:0000313" key="2">
    <source>
        <dbReference type="EMBL" id="KAF9531637.1"/>
    </source>
</evidence>
<organism evidence="2 3">
    <name type="scientific">Crepidotus variabilis</name>
    <dbReference type="NCBI Taxonomy" id="179855"/>
    <lineage>
        <taxon>Eukaryota</taxon>
        <taxon>Fungi</taxon>
        <taxon>Dikarya</taxon>
        <taxon>Basidiomycota</taxon>
        <taxon>Agaricomycotina</taxon>
        <taxon>Agaricomycetes</taxon>
        <taxon>Agaricomycetidae</taxon>
        <taxon>Agaricales</taxon>
        <taxon>Agaricineae</taxon>
        <taxon>Crepidotaceae</taxon>
        <taxon>Crepidotus</taxon>
    </lineage>
</organism>
<dbReference type="EMBL" id="MU157834">
    <property type="protein sequence ID" value="KAF9531637.1"/>
    <property type="molecule type" value="Genomic_DNA"/>
</dbReference>